<protein>
    <submittedName>
        <fullName evidence="1">Uncharacterized protein</fullName>
    </submittedName>
</protein>
<reference evidence="1" key="1">
    <citation type="submission" date="2024-04" db="EMBL/GenBank/DDBJ databases">
        <authorList>
            <consortium name="Molecular Ecology Group"/>
        </authorList>
    </citation>
    <scope>NUCLEOTIDE SEQUENCE</scope>
</reference>
<dbReference type="EMBL" id="OZ034830">
    <property type="protein sequence ID" value="CAL1687049.1"/>
    <property type="molecule type" value="Genomic_DNA"/>
</dbReference>
<evidence type="ECO:0000313" key="2">
    <source>
        <dbReference type="Proteomes" id="UP001497644"/>
    </source>
</evidence>
<name>A0AAV2P605_9HYME</name>
<accession>A0AAV2P605</accession>
<sequence length="85" mass="9140">MGHGWMMVNGRMWGEESDEVGKAPVERSTSSSIDSVMSGLVSIYGPPSEFKSPTRAEISKIIPGVSLSGKLNYDITPISPNRDAI</sequence>
<gene>
    <name evidence="1" type="ORF">LPLAT_LOCUS12326</name>
</gene>
<evidence type="ECO:0000313" key="1">
    <source>
        <dbReference type="EMBL" id="CAL1687049.1"/>
    </source>
</evidence>
<dbReference type="AlphaFoldDB" id="A0AAV2P605"/>
<dbReference type="Proteomes" id="UP001497644">
    <property type="component" value="Chromosome 7"/>
</dbReference>
<organism evidence="1 2">
    <name type="scientific">Lasius platythorax</name>
    <dbReference type="NCBI Taxonomy" id="488582"/>
    <lineage>
        <taxon>Eukaryota</taxon>
        <taxon>Metazoa</taxon>
        <taxon>Ecdysozoa</taxon>
        <taxon>Arthropoda</taxon>
        <taxon>Hexapoda</taxon>
        <taxon>Insecta</taxon>
        <taxon>Pterygota</taxon>
        <taxon>Neoptera</taxon>
        <taxon>Endopterygota</taxon>
        <taxon>Hymenoptera</taxon>
        <taxon>Apocrita</taxon>
        <taxon>Aculeata</taxon>
        <taxon>Formicoidea</taxon>
        <taxon>Formicidae</taxon>
        <taxon>Formicinae</taxon>
        <taxon>Lasius</taxon>
        <taxon>Lasius</taxon>
    </lineage>
</organism>
<keyword evidence="2" id="KW-1185">Reference proteome</keyword>
<proteinExistence type="predicted"/>